<keyword evidence="1" id="KW-1133">Transmembrane helix</keyword>
<evidence type="ECO:0000256" key="1">
    <source>
        <dbReference type="SAM" id="Phobius"/>
    </source>
</evidence>
<feature type="transmembrane region" description="Helical" evidence="1">
    <location>
        <begin position="171"/>
        <end position="188"/>
    </location>
</feature>
<dbReference type="Proteomes" id="UP000887566">
    <property type="component" value="Unplaced"/>
</dbReference>
<name>A0A914VC19_9BILA</name>
<reference evidence="3" key="1">
    <citation type="submission" date="2022-11" db="UniProtKB">
        <authorList>
            <consortium name="WormBaseParasite"/>
        </authorList>
    </citation>
    <scope>IDENTIFICATION</scope>
</reference>
<evidence type="ECO:0000313" key="2">
    <source>
        <dbReference type="Proteomes" id="UP000887566"/>
    </source>
</evidence>
<protein>
    <submittedName>
        <fullName evidence="3">Uncharacterized protein</fullName>
    </submittedName>
</protein>
<sequence>MLEEYEEKQRLAPMCADNRAMDAVAEKKAFYNPFCYQKLHFDGWDNENKTKWRVGKQEMGPDSQGSNPTKAGYFGCGSGLSSGECALTRFYATPMNHLRMISDENEPTFLCCCETYRCNEHIPINKCWSAHQALGFNESNVIAFDTCQHSPKLSWNRTDEAKTRCSITNRGSVVLQFAILSSIAYFLIAV</sequence>
<organism evidence="2 3">
    <name type="scientific">Plectus sambesii</name>
    <dbReference type="NCBI Taxonomy" id="2011161"/>
    <lineage>
        <taxon>Eukaryota</taxon>
        <taxon>Metazoa</taxon>
        <taxon>Ecdysozoa</taxon>
        <taxon>Nematoda</taxon>
        <taxon>Chromadorea</taxon>
        <taxon>Plectida</taxon>
        <taxon>Plectina</taxon>
        <taxon>Plectoidea</taxon>
        <taxon>Plectidae</taxon>
        <taxon>Plectus</taxon>
    </lineage>
</organism>
<dbReference type="WBParaSite" id="PSAMB.scaffold176size68932.g2951.t1">
    <property type="protein sequence ID" value="PSAMB.scaffold176size68932.g2951.t1"/>
    <property type="gene ID" value="PSAMB.scaffold176size68932.g2951"/>
</dbReference>
<keyword evidence="2" id="KW-1185">Reference proteome</keyword>
<evidence type="ECO:0000313" key="3">
    <source>
        <dbReference type="WBParaSite" id="PSAMB.scaffold176size68932.g2951.t1"/>
    </source>
</evidence>
<keyword evidence="1" id="KW-0472">Membrane</keyword>
<proteinExistence type="predicted"/>
<dbReference type="AlphaFoldDB" id="A0A914VC19"/>
<keyword evidence="1" id="KW-0812">Transmembrane</keyword>
<accession>A0A914VC19</accession>